<name>A0A178CN38_9EURO</name>
<dbReference type="OrthoDB" id="4158412at2759"/>
<sequence length="334" mass="37225">MATVQGAPFLDPYEVVLTSRPEDGCFPPLSSTRRPWIQNGVPLASERPGYNLLFRILQPPAAVSPRSVHCYFMTDEGRTPCAFTPTTMGRHHVWQELTFQGRRADPAMCRWHRRRPELETSLLVQLAIADGAIFGYDTLADLRQQAIPAGEDEMILRLKDAALDQPILRKCTRTGGVTTDPMPKSAFLAIFKSTVINAGYFWSLSIHAIRRMLGNGADLKPPAHSAFPETPCSSYTISTRQTFLPSTLILHVRATHRCRTLTALDASRSFALPAGNTTRIRLRVGLLKITLRVKIPEGHRRTKGAKRRSKCPKGKKAVITPKQQSGRGRKKSLH</sequence>
<protein>
    <submittedName>
        <fullName evidence="2">Uncharacterized protein</fullName>
    </submittedName>
</protein>
<reference evidence="2 3" key="1">
    <citation type="submission" date="2016-03" db="EMBL/GenBank/DDBJ databases">
        <title>The draft genome sequence of Fonsecaea nubica causative agent of cutaneous subcutaneous infection in human host.</title>
        <authorList>
            <person name="Costa F."/>
            <person name="Sybren D.H."/>
            <person name="Raittz R.T."/>
            <person name="Weiss V.A."/>
            <person name="Leao A.C."/>
            <person name="Gomes R."/>
            <person name="De Souza E.M."/>
            <person name="Pedrosa F.O."/>
            <person name="Steffens M.B."/>
            <person name="Bombassaro A."/>
            <person name="Tadra-Sfeir M.Z."/>
            <person name="Moreno L.F."/>
            <person name="Najafzadeh M.J."/>
            <person name="Felipe M.S."/>
            <person name="Teixeira M."/>
            <person name="Sun J."/>
            <person name="Xi L."/>
            <person name="Castro M.A."/>
            <person name="Vicente V.A."/>
        </authorList>
    </citation>
    <scope>NUCLEOTIDE SEQUENCE [LARGE SCALE GENOMIC DNA]</scope>
    <source>
        <strain evidence="2 3">CBS 269.64</strain>
    </source>
</reference>
<dbReference type="RefSeq" id="XP_022497044.1">
    <property type="nucleotide sequence ID" value="XM_022647028.1"/>
</dbReference>
<dbReference type="EMBL" id="LVCJ01000072">
    <property type="protein sequence ID" value="OAL30533.1"/>
    <property type="molecule type" value="Genomic_DNA"/>
</dbReference>
<organism evidence="2 3">
    <name type="scientific">Fonsecaea nubica</name>
    <dbReference type="NCBI Taxonomy" id="856822"/>
    <lineage>
        <taxon>Eukaryota</taxon>
        <taxon>Fungi</taxon>
        <taxon>Dikarya</taxon>
        <taxon>Ascomycota</taxon>
        <taxon>Pezizomycotina</taxon>
        <taxon>Eurotiomycetes</taxon>
        <taxon>Chaetothyriomycetidae</taxon>
        <taxon>Chaetothyriales</taxon>
        <taxon>Herpotrichiellaceae</taxon>
        <taxon>Fonsecaea</taxon>
    </lineage>
</organism>
<feature type="region of interest" description="Disordered" evidence="1">
    <location>
        <begin position="297"/>
        <end position="334"/>
    </location>
</feature>
<dbReference type="AlphaFoldDB" id="A0A178CN38"/>
<dbReference type="Proteomes" id="UP000185904">
    <property type="component" value="Unassembled WGS sequence"/>
</dbReference>
<evidence type="ECO:0000313" key="2">
    <source>
        <dbReference type="EMBL" id="OAL30533.1"/>
    </source>
</evidence>
<comment type="caution">
    <text evidence="2">The sequence shown here is derived from an EMBL/GenBank/DDBJ whole genome shotgun (WGS) entry which is preliminary data.</text>
</comment>
<accession>A0A178CN38</accession>
<dbReference type="GeneID" id="34592155"/>
<keyword evidence="3" id="KW-1185">Reference proteome</keyword>
<dbReference type="PANTHER" id="PTHR37535:SF3">
    <property type="entry name" value="FLUG DOMAIN-CONTAINING PROTEIN"/>
    <property type="match status" value="1"/>
</dbReference>
<proteinExistence type="predicted"/>
<dbReference type="PANTHER" id="PTHR37535">
    <property type="entry name" value="FLUG DOMAIN PROTEIN"/>
    <property type="match status" value="1"/>
</dbReference>
<evidence type="ECO:0000256" key="1">
    <source>
        <dbReference type="SAM" id="MobiDB-lite"/>
    </source>
</evidence>
<feature type="compositionally biased region" description="Basic residues" evidence="1">
    <location>
        <begin position="300"/>
        <end position="316"/>
    </location>
</feature>
<gene>
    <name evidence="2" type="ORF">AYO20_08752</name>
</gene>
<evidence type="ECO:0000313" key="3">
    <source>
        <dbReference type="Proteomes" id="UP000185904"/>
    </source>
</evidence>